<evidence type="ECO:0000313" key="2">
    <source>
        <dbReference type="Proteomes" id="UP000050417"/>
    </source>
</evidence>
<gene>
    <name evidence="1" type="ORF">ADN00_10480</name>
</gene>
<evidence type="ECO:0008006" key="3">
    <source>
        <dbReference type="Google" id="ProtNLM"/>
    </source>
</evidence>
<keyword evidence="2" id="KW-1185">Reference proteome</keyword>
<dbReference type="GO" id="GO:0004427">
    <property type="term" value="F:inorganic diphosphate phosphatase activity"/>
    <property type="evidence" value="ECO:0007669"/>
    <property type="project" value="InterPro"/>
</dbReference>
<dbReference type="GO" id="GO:0006796">
    <property type="term" value="P:phosphate-containing compound metabolic process"/>
    <property type="evidence" value="ECO:0007669"/>
    <property type="project" value="InterPro"/>
</dbReference>
<dbReference type="Gene3D" id="3.90.80.10">
    <property type="entry name" value="Inorganic pyrophosphatase"/>
    <property type="match status" value="1"/>
</dbReference>
<dbReference type="RefSeq" id="WP_075062950.1">
    <property type="nucleotide sequence ID" value="NZ_LGCL01000024.1"/>
</dbReference>
<evidence type="ECO:0000313" key="1">
    <source>
        <dbReference type="EMBL" id="KPL76993.1"/>
    </source>
</evidence>
<dbReference type="SUPFAM" id="SSF50324">
    <property type="entry name" value="Inorganic pyrophosphatase"/>
    <property type="match status" value="1"/>
</dbReference>
<dbReference type="InterPro" id="IPR036649">
    <property type="entry name" value="Pyrophosphatase_sf"/>
</dbReference>
<dbReference type="GO" id="GO:0000287">
    <property type="term" value="F:magnesium ion binding"/>
    <property type="evidence" value="ECO:0007669"/>
    <property type="project" value="InterPro"/>
</dbReference>
<name>A0A0P6XUE1_9CHLR</name>
<protein>
    <recommendedName>
        <fullName evidence="3">Inorganic diphosphatase</fullName>
    </recommendedName>
</protein>
<dbReference type="EMBL" id="LGCL01000024">
    <property type="protein sequence ID" value="KPL76993.1"/>
    <property type="molecule type" value="Genomic_DNA"/>
</dbReference>
<sequence length="127" mass="14345">MQKADAFQFLGRRLRAVIDRPLGWQDARFKWAYPLNYGYIPGVFSADGEELDAYVLGPRQPLAEFDGVCAAVIERLDDVECKLVLVEPGARWSEAQIRREVDFIEQYFCSRLKMAPGLDGVGKDADS</sequence>
<dbReference type="GO" id="GO:0005737">
    <property type="term" value="C:cytoplasm"/>
    <property type="evidence" value="ECO:0007669"/>
    <property type="project" value="InterPro"/>
</dbReference>
<dbReference type="AlphaFoldDB" id="A0A0P6XUE1"/>
<accession>A0A0P6XUE1</accession>
<dbReference type="STRING" id="1134406.ADN00_10480"/>
<dbReference type="Proteomes" id="UP000050417">
    <property type="component" value="Unassembled WGS sequence"/>
</dbReference>
<comment type="caution">
    <text evidence="1">The sequence shown here is derived from an EMBL/GenBank/DDBJ whole genome shotgun (WGS) entry which is preliminary data.</text>
</comment>
<proteinExistence type="predicted"/>
<dbReference type="OrthoDB" id="9801445at2"/>
<reference evidence="1 2" key="1">
    <citation type="submission" date="2015-07" db="EMBL/GenBank/DDBJ databases">
        <title>Genome sequence of Ornatilinea apprima DSM 23815.</title>
        <authorList>
            <person name="Hemp J."/>
            <person name="Ward L.M."/>
            <person name="Pace L.A."/>
            <person name="Fischer W.W."/>
        </authorList>
    </citation>
    <scope>NUCLEOTIDE SEQUENCE [LARGE SCALE GENOMIC DNA]</scope>
    <source>
        <strain evidence="1 2">P3M-1</strain>
    </source>
</reference>
<organism evidence="1 2">
    <name type="scientific">Ornatilinea apprima</name>
    <dbReference type="NCBI Taxonomy" id="1134406"/>
    <lineage>
        <taxon>Bacteria</taxon>
        <taxon>Bacillati</taxon>
        <taxon>Chloroflexota</taxon>
        <taxon>Anaerolineae</taxon>
        <taxon>Anaerolineales</taxon>
        <taxon>Anaerolineaceae</taxon>
        <taxon>Ornatilinea</taxon>
    </lineage>
</organism>